<evidence type="ECO:0000313" key="2">
    <source>
        <dbReference type="Proteomes" id="UP000244926"/>
    </source>
</evidence>
<protein>
    <submittedName>
        <fullName evidence="1">Uncharacterized protein</fullName>
    </submittedName>
</protein>
<organism evidence="1 2">
    <name type="scientific">Chlamydia serpentis</name>
    <dbReference type="NCBI Taxonomy" id="1967782"/>
    <lineage>
        <taxon>Bacteria</taxon>
        <taxon>Pseudomonadati</taxon>
        <taxon>Chlamydiota</taxon>
        <taxon>Chlamydiia</taxon>
        <taxon>Chlamydiales</taxon>
        <taxon>Chlamydiaceae</taxon>
        <taxon>Chlamydia/Chlamydophila group</taxon>
        <taxon>Chlamydia</taxon>
    </lineage>
</organism>
<sequence>MKKLKQKNIIVKSSIPPINSNENSGVKDQNLFMDQATLSVEGNATIENALVTRDLKVSDTTISPCEFVVGGNISAEKSEFNATTLSNGINIFSQTSSSRTPVCNNISDPQSARDAITFNYYRKTGCQAANLYTYYPDGYYVDSGASVETNARSISNKTVYFNRTPNASNYIEIDPIVKLKKEGIYQVTFQLTRWSGYHEGDNNPGLFLNFISRNSKVQLCTSDTRGGYQTDRVSVALTSIFPVTEVVPSPPYNYPWVNVETILWINLMSVSTCVIWFPFDFNFAEVD</sequence>
<keyword evidence="2" id="KW-1185">Reference proteome</keyword>
<accession>A0A2R8FAH6</accession>
<name>A0A2R8FAH6_9CHLA</name>
<reference evidence="2" key="1">
    <citation type="submission" date="2017-11" db="EMBL/GenBank/DDBJ databases">
        <authorList>
            <person name="Seth-Smith MB H."/>
        </authorList>
    </citation>
    <scope>NUCLEOTIDE SEQUENCE [LARGE SCALE GENOMIC DNA]</scope>
</reference>
<dbReference type="AlphaFoldDB" id="A0A2R8FAH6"/>
<dbReference type="EMBL" id="LT993738">
    <property type="protein sequence ID" value="SPN73404.1"/>
    <property type="molecule type" value="Genomic_DNA"/>
</dbReference>
<dbReference type="KEGG" id="csee:C10C_0226"/>
<evidence type="ECO:0000313" key="1">
    <source>
        <dbReference type="EMBL" id="SPN73404.1"/>
    </source>
</evidence>
<dbReference type="Proteomes" id="UP000244926">
    <property type="component" value="Chromosome I"/>
</dbReference>
<gene>
    <name evidence="1" type="ORF">C10C_0226</name>
</gene>
<proteinExistence type="predicted"/>
<dbReference type="RefSeq" id="WP_174165540.1">
    <property type="nucleotide sequence ID" value="NZ_LT993738.1"/>
</dbReference>